<dbReference type="EMBL" id="PGTY01000002">
    <property type="protein sequence ID" value="PJI86091.1"/>
    <property type="molecule type" value="Genomic_DNA"/>
</dbReference>
<evidence type="ECO:0000313" key="7">
    <source>
        <dbReference type="Proteomes" id="UP000228531"/>
    </source>
</evidence>
<evidence type="ECO:0000256" key="4">
    <source>
        <dbReference type="ARBA" id="ARBA00022840"/>
    </source>
</evidence>
<name>A0A2M8W590_9RHOB</name>
<feature type="domain" description="ABC1 atypical kinase-like" evidence="5">
    <location>
        <begin position="100"/>
        <end position="335"/>
    </location>
</feature>
<evidence type="ECO:0000256" key="1">
    <source>
        <dbReference type="ARBA" id="ARBA00009670"/>
    </source>
</evidence>
<proteinExistence type="inferred from homology"/>
<keyword evidence="2" id="KW-0808">Transferase</keyword>
<reference evidence="6 7" key="1">
    <citation type="submission" date="2017-11" db="EMBL/GenBank/DDBJ databases">
        <title>Genomic Encyclopedia of Archaeal and Bacterial Type Strains, Phase II (KMG-II): From Individual Species to Whole Genera.</title>
        <authorList>
            <person name="Goeker M."/>
        </authorList>
    </citation>
    <scope>NUCLEOTIDE SEQUENCE [LARGE SCALE GENOMIC DNA]</scope>
    <source>
        <strain evidence="6 7">DSM 29128</strain>
    </source>
</reference>
<gene>
    <name evidence="6" type="ORF">BC777_2448</name>
</gene>
<keyword evidence="3" id="KW-0547">Nucleotide-binding</keyword>
<dbReference type="InterPro" id="IPR034646">
    <property type="entry name" value="ADCK3_dom"/>
</dbReference>
<evidence type="ECO:0000256" key="2">
    <source>
        <dbReference type="ARBA" id="ARBA00022679"/>
    </source>
</evidence>
<dbReference type="GO" id="GO:0005524">
    <property type="term" value="F:ATP binding"/>
    <property type="evidence" value="ECO:0007669"/>
    <property type="project" value="UniProtKB-KW"/>
</dbReference>
<dbReference type="CDD" id="cd13970">
    <property type="entry name" value="ABC1_ADCK3"/>
    <property type="match status" value="1"/>
</dbReference>
<protein>
    <submittedName>
        <fullName evidence="6">Putative unusual protein kinase regulating ubiquinone biosynthesis (AarF/ABC1/UbiB family)</fullName>
    </submittedName>
</protein>
<dbReference type="Pfam" id="PF03109">
    <property type="entry name" value="ABC1"/>
    <property type="match status" value="1"/>
</dbReference>
<comment type="caution">
    <text evidence="6">The sequence shown here is derived from an EMBL/GenBank/DDBJ whole genome shotgun (WGS) entry which is preliminary data.</text>
</comment>
<dbReference type="GO" id="GO:0006744">
    <property type="term" value="P:ubiquinone biosynthetic process"/>
    <property type="evidence" value="ECO:0007669"/>
    <property type="project" value="TreeGrafter"/>
</dbReference>
<dbReference type="InterPro" id="IPR004147">
    <property type="entry name" value="ABC1_dom"/>
</dbReference>
<dbReference type="RefSeq" id="WP_100368414.1">
    <property type="nucleotide sequence ID" value="NZ_PGTY01000002.1"/>
</dbReference>
<dbReference type="SUPFAM" id="SSF56112">
    <property type="entry name" value="Protein kinase-like (PK-like)"/>
    <property type="match status" value="1"/>
</dbReference>
<dbReference type="InterPro" id="IPR011009">
    <property type="entry name" value="Kinase-like_dom_sf"/>
</dbReference>
<evidence type="ECO:0000313" key="6">
    <source>
        <dbReference type="EMBL" id="PJI86091.1"/>
    </source>
</evidence>
<evidence type="ECO:0000259" key="5">
    <source>
        <dbReference type="Pfam" id="PF03109"/>
    </source>
</evidence>
<dbReference type="PANTHER" id="PTHR43851:SF3">
    <property type="entry name" value="COENZYME Q8"/>
    <property type="match status" value="1"/>
</dbReference>
<dbReference type="GO" id="GO:0016301">
    <property type="term" value="F:kinase activity"/>
    <property type="evidence" value="ECO:0007669"/>
    <property type="project" value="UniProtKB-KW"/>
</dbReference>
<accession>A0A2M8W590</accession>
<dbReference type="AlphaFoldDB" id="A0A2M8W590"/>
<comment type="similarity">
    <text evidence="1">Belongs to the protein kinase superfamily. ADCK protein kinase family.</text>
</comment>
<keyword evidence="4" id="KW-0067">ATP-binding</keyword>
<dbReference type="Proteomes" id="UP000228531">
    <property type="component" value="Unassembled WGS sequence"/>
</dbReference>
<sequence>MTDKRDTARALPVPSGRVSRFTRLGAMTAGVAGNMAMNGLSQLAQGQRPAMRDLLMTPQNITRVTEKLAQMRGAAMKIGQLMSMDTGEFLPPELAQIMARLRDDAHIMPPAQLKKVLNANWPAGWLGQFAKFDVRPIAAASIGQVHRARLKDGMELAIKVQYPGVAQSIDSDVANVGALLRMSGLLPKGFELAPYLEEARKQLHLETDYEHESENLARFAALLTDAPAFTVPMHVPEWSTREVLAMSYVAGEPIEAAFAQDKAERNRIADALIGLTLRELFDDGLMQTDPNFANYRYDPATGQIILLDFGATRVLDPKVVDQYRRLLAAGLADEQSTMDAIAEEIGFVAIDTPPRYRAAIMDMMGMAFDALRSDAPFDFTEKALPRAMQDAGMALAEDGFIPPPLPIDVLLLQRKFGGMFLLASQLGAQVDLRGYLRRYVG</sequence>
<organism evidence="6 7">
    <name type="scientific">Yoonia maricola</name>
    <dbReference type="NCBI Taxonomy" id="420999"/>
    <lineage>
        <taxon>Bacteria</taxon>
        <taxon>Pseudomonadati</taxon>
        <taxon>Pseudomonadota</taxon>
        <taxon>Alphaproteobacteria</taxon>
        <taxon>Rhodobacterales</taxon>
        <taxon>Paracoccaceae</taxon>
        <taxon>Yoonia</taxon>
    </lineage>
</organism>
<keyword evidence="6" id="KW-0418">Kinase</keyword>
<dbReference type="InterPro" id="IPR051409">
    <property type="entry name" value="Atypical_kinase_ADCK"/>
</dbReference>
<evidence type="ECO:0000256" key="3">
    <source>
        <dbReference type="ARBA" id="ARBA00022741"/>
    </source>
</evidence>
<keyword evidence="6" id="KW-0830">Ubiquinone</keyword>
<dbReference type="OrthoDB" id="9795390at2"/>
<keyword evidence="7" id="KW-1185">Reference proteome</keyword>
<dbReference type="PANTHER" id="PTHR43851">
    <property type="match status" value="1"/>
</dbReference>